<protein>
    <submittedName>
        <fullName evidence="3">AlNc14C183G8277 protein</fullName>
    </submittedName>
    <submittedName>
        <fullName evidence="2">AlNc14C8G1017 protein</fullName>
    </submittedName>
</protein>
<sequence length="70" mass="8043">MEEDEYEWVDSGGDDETPNRTSARKGNVAKRACMDREHEIIHSQRHGKQQKRLPNDLTSYTVAVVVWTVA</sequence>
<feature type="region of interest" description="Disordered" evidence="1">
    <location>
        <begin position="1"/>
        <end position="31"/>
    </location>
</feature>
<name>F0W1T7_9STRA</name>
<reference evidence="2" key="2">
    <citation type="submission" date="2011-02" db="EMBL/GenBank/DDBJ databases">
        <authorList>
            <person name="MacLean D."/>
        </authorList>
    </citation>
    <scope>NUCLEOTIDE SEQUENCE</scope>
</reference>
<dbReference type="AlphaFoldDB" id="F0W1T7"/>
<accession>F0W1T7</accession>
<dbReference type="EMBL" id="FR824053">
    <property type="protein sequence ID" value="CCA15016.1"/>
    <property type="molecule type" value="Genomic_DNA"/>
</dbReference>
<organism evidence="2">
    <name type="scientific">Albugo laibachii Nc14</name>
    <dbReference type="NCBI Taxonomy" id="890382"/>
    <lineage>
        <taxon>Eukaryota</taxon>
        <taxon>Sar</taxon>
        <taxon>Stramenopiles</taxon>
        <taxon>Oomycota</taxon>
        <taxon>Peronosporomycetes</taxon>
        <taxon>Albuginales</taxon>
        <taxon>Albuginaceae</taxon>
        <taxon>Albugo</taxon>
    </lineage>
</organism>
<proteinExistence type="predicted"/>
<dbReference type="EMBL" id="FR824228">
    <property type="protein sequence ID" value="CCA23179.1"/>
    <property type="molecule type" value="Genomic_DNA"/>
</dbReference>
<evidence type="ECO:0000313" key="3">
    <source>
        <dbReference type="EMBL" id="CCA23179.1"/>
    </source>
</evidence>
<feature type="compositionally biased region" description="Acidic residues" evidence="1">
    <location>
        <begin position="1"/>
        <end position="16"/>
    </location>
</feature>
<dbReference type="HOGENOM" id="CLU_2763137_0_0_1"/>
<reference evidence="2" key="1">
    <citation type="journal article" date="2011" name="PLoS Biol.">
        <title>Gene gain and loss during evolution of obligate parasitism in the white rust pathogen of Arabidopsis thaliana.</title>
        <authorList>
            <person name="Kemen E."/>
            <person name="Gardiner A."/>
            <person name="Schultz-Larsen T."/>
            <person name="Kemen A.C."/>
            <person name="Balmuth A.L."/>
            <person name="Robert-Seilaniantz A."/>
            <person name="Bailey K."/>
            <person name="Holub E."/>
            <person name="Studholme D.J."/>
            <person name="Maclean D."/>
            <person name="Jones J.D."/>
        </authorList>
    </citation>
    <scope>NUCLEOTIDE SEQUENCE</scope>
</reference>
<gene>
    <name evidence="2" type="primary">AlNc14C8G1017</name>
    <name evidence="3" type="synonym">AlNc14C183G8277</name>
    <name evidence="2" type="ORF">ALNC14_011590</name>
    <name evidence="3" type="ORF">ALNC14_093220</name>
</gene>
<evidence type="ECO:0000313" key="2">
    <source>
        <dbReference type="EMBL" id="CCA15016.1"/>
    </source>
</evidence>
<evidence type="ECO:0000256" key="1">
    <source>
        <dbReference type="SAM" id="MobiDB-lite"/>
    </source>
</evidence>